<evidence type="ECO:0000313" key="2">
    <source>
        <dbReference type="Proteomes" id="UP000396835"/>
    </source>
</evidence>
<accession>A0A449I0U7</accession>
<proteinExistence type="predicted"/>
<dbReference type="Proteomes" id="UP000396835">
    <property type="component" value="Unassembled WGS sequence"/>
</dbReference>
<sequence>MKSPLAELNMRYFNSANGYSNKKIESVRPNYIWIRDRRLLSLKMRGCILSGRYFLHALVYGDQAEEKSAFRADFLPLV</sequence>
<evidence type="ECO:0000313" key="1">
    <source>
        <dbReference type="EMBL" id="VFB13065.1"/>
    </source>
</evidence>
<dbReference type="AlphaFoldDB" id="A0A449I0U7"/>
<reference evidence="1 2" key="1">
    <citation type="submission" date="2019-02" db="EMBL/GenBank/DDBJ databases">
        <authorList>
            <consortium name="Pathogen Informatics"/>
        </authorList>
    </citation>
    <scope>NUCLEOTIDE SEQUENCE [LARGE SCALE GENOMIC DNA]</scope>
    <source>
        <strain evidence="1 2">3012STDY7078512</strain>
    </source>
</reference>
<organism evidence="1 2">
    <name type="scientific">Prevotella heparinolytica</name>
    <dbReference type="NCBI Taxonomy" id="28113"/>
    <lineage>
        <taxon>Bacteria</taxon>
        <taxon>Pseudomonadati</taxon>
        <taxon>Bacteroidota</taxon>
        <taxon>Bacteroidia</taxon>
        <taxon>Bacteroidales</taxon>
        <taxon>Bacteroidaceae</taxon>
        <taxon>Bacteroides</taxon>
    </lineage>
</organism>
<dbReference type="EMBL" id="CAACYH010000004">
    <property type="protein sequence ID" value="VFB13065.1"/>
    <property type="molecule type" value="Genomic_DNA"/>
</dbReference>
<protein>
    <submittedName>
        <fullName evidence="1">Uncharacterized protein</fullName>
    </submittedName>
</protein>
<name>A0A449I0U7_9BACE</name>
<gene>
    <name evidence="1" type="ORF">NCTC7812_00584</name>
</gene>